<dbReference type="InterPro" id="IPR032710">
    <property type="entry name" value="NTF2-like_dom_sf"/>
</dbReference>
<keyword evidence="4" id="KW-1185">Reference proteome</keyword>
<dbReference type="Gene3D" id="3.10.450.50">
    <property type="match status" value="1"/>
</dbReference>
<evidence type="ECO:0000313" key="3">
    <source>
        <dbReference type="EMBL" id="RCG29923.1"/>
    </source>
</evidence>
<dbReference type="InterPro" id="IPR009959">
    <property type="entry name" value="Cyclase_SnoaL-like"/>
</dbReference>
<dbReference type="RefSeq" id="WP_114029866.1">
    <property type="nucleotide sequence ID" value="NZ_QOIL01000009.1"/>
</dbReference>
<dbReference type="Pfam" id="PF12680">
    <property type="entry name" value="SnoaL_2"/>
    <property type="match status" value="1"/>
</dbReference>
<accession>A0A367FHR8</accession>
<dbReference type="SUPFAM" id="SSF54427">
    <property type="entry name" value="NTF2-like"/>
    <property type="match status" value="1"/>
</dbReference>
<organism evidence="3 4">
    <name type="scientific">Sphaerisporangium album</name>
    <dbReference type="NCBI Taxonomy" id="509200"/>
    <lineage>
        <taxon>Bacteria</taxon>
        <taxon>Bacillati</taxon>
        <taxon>Actinomycetota</taxon>
        <taxon>Actinomycetes</taxon>
        <taxon>Streptosporangiales</taxon>
        <taxon>Streptosporangiaceae</taxon>
        <taxon>Sphaerisporangium</taxon>
    </lineage>
</organism>
<feature type="domain" description="SnoaL-like" evidence="2">
    <location>
        <begin position="10"/>
        <end position="121"/>
    </location>
</feature>
<sequence>MSDPLFVLDRLRKAFNRHDLDTLAQCFSPRAVLVAPDGIGEDREEIASYYGQFMEAFPDSRCTPQTVTVLGDTLIAEYTLTGVHKGPWLMPGGGIVEPTSRPITVRACSLSFVEDGFIVSHRIFYDQFELAAQLGGRLSFDECEDEPLSDGGPPEMSLRPPTPVRVAGLM</sequence>
<gene>
    <name evidence="3" type="ORF">DQ384_17310</name>
</gene>
<evidence type="ECO:0000313" key="4">
    <source>
        <dbReference type="Proteomes" id="UP000253094"/>
    </source>
</evidence>
<comment type="caution">
    <text evidence="3">The sequence shown here is derived from an EMBL/GenBank/DDBJ whole genome shotgun (WGS) entry which is preliminary data.</text>
</comment>
<name>A0A367FHR8_9ACTN</name>
<dbReference type="EMBL" id="QOIL01000009">
    <property type="protein sequence ID" value="RCG29923.1"/>
    <property type="molecule type" value="Genomic_DNA"/>
</dbReference>
<dbReference type="AlphaFoldDB" id="A0A367FHR8"/>
<dbReference type="Proteomes" id="UP000253094">
    <property type="component" value="Unassembled WGS sequence"/>
</dbReference>
<dbReference type="OrthoDB" id="4539871at2"/>
<dbReference type="InterPro" id="IPR037401">
    <property type="entry name" value="SnoaL-like"/>
</dbReference>
<reference evidence="3 4" key="1">
    <citation type="submission" date="2018-06" db="EMBL/GenBank/DDBJ databases">
        <title>Sphaerisporangium craniellae sp. nov., isolated from a marine sponge in the South China Sea.</title>
        <authorList>
            <person name="Li L."/>
        </authorList>
    </citation>
    <scope>NUCLEOTIDE SEQUENCE [LARGE SCALE GENOMIC DNA]</scope>
    <source>
        <strain evidence="3 4">CCTCC AA 208026</strain>
    </source>
</reference>
<dbReference type="PANTHER" id="PTHR38436:SF1">
    <property type="entry name" value="ESTER CYCLASE"/>
    <property type="match status" value="1"/>
</dbReference>
<proteinExistence type="predicted"/>
<dbReference type="PANTHER" id="PTHR38436">
    <property type="entry name" value="POLYKETIDE CYCLASE SNOAL-LIKE DOMAIN"/>
    <property type="match status" value="1"/>
</dbReference>
<protein>
    <submittedName>
        <fullName evidence="3">DUF4440 domain-containing protein</fullName>
    </submittedName>
</protein>
<evidence type="ECO:0000259" key="2">
    <source>
        <dbReference type="Pfam" id="PF12680"/>
    </source>
</evidence>
<evidence type="ECO:0000256" key="1">
    <source>
        <dbReference type="SAM" id="MobiDB-lite"/>
    </source>
</evidence>
<feature type="region of interest" description="Disordered" evidence="1">
    <location>
        <begin position="143"/>
        <end position="162"/>
    </location>
</feature>
<dbReference type="GO" id="GO:0030638">
    <property type="term" value="P:polyketide metabolic process"/>
    <property type="evidence" value="ECO:0007669"/>
    <property type="project" value="InterPro"/>
</dbReference>